<protein>
    <submittedName>
        <fullName evidence="1">Uncharacterized protein</fullName>
    </submittedName>
</protein>
<evidence type="ECO:0000313" key="2">
    <source>
        <dbReference type="Proteomes" id="UP000789326"/>
    </source>
</evidence>
<organism evidence="1 2">
    <name type="scientific">Peribacillus simplex</name>
    <dbReference type="NCBI Taxonomy" id="1478"/>
    <lineage>
        <taxon>Bacteria</taxon>
        <taxon>Bacillati</taxon>
        <taxon>Bacillota</taxon>
        <taxon>Bacilli</taxon>
        <taxon>Bacillales</taxon>
        <taxon>Bacillaceae</taxon>
        <taxon>Peribacillus</taxon>
    </lineage>
</organism>
<reference evidence="1" key="1">
    <citation type="submission" date="2021-11" db="EMBL/GenBank/DDBJ databases">
        <authorList>
            <person name="Bulgarelli D."/>
        </authorList>
    </citation>
    <scope>NUCLEOTIDE SEQUENCE</scope>
    <source>
        <strain evidence="1">Bi133</strain>
    </source>
</reference>
<dbReference type="Proteomes" id="UP000789326">
    <property type="component" value="Unassembled WGS sequence"/>
</dbReference>
<accession>A0A9W4L5P2</accession>
<evidence type="ECO:0000313" key="1">
    <source>
        <dbReference type="EMBL" id="CAH0304326.1"/>
    </source>
</evidence>
<gene>
    <name evidence="1" type="ORF">SRABI133_04682</name>
</gene>
<sequence length="40" mass="4576">MVVSLEELKGQGSKTAVVLSNYARNIFYNYPKKDKFILNP</sequence>
<dbReference type="EMBL" id="CAKKMG010000114">
    <property type="protein sequence ID" value="CAH0304326.1"/>
    <property type="molecule type" value="Genomic_DNA"/>
</dbReference>
<proteinExistence type="predicted"/>
<name>A0A9W4L5P2_9BACI</name>
<comment type="caution">
    <text evidence="1">The sequence shown here is derived from an EMBL/GenBank/DDBJ whole genome shotgun (WGS) entry which is preliminary data.</text>
</comment>
<dbReference type="AlphaFoldDB" id="A0A9W4L5P2"/>